<dbReference type="CDD" id="cd23767">
    <property type="entry name" value="IQCD"/>
    <property type="match status" value="1"/>
</dbReference>
<feature type="region of interest" description="Disordered" evidence="4">
    <location>
        <begin position="334"/>
        <end position="387"/>
    </location>
</feature>
<feature type="region of interest" description="Disordered" evidence="4">
    <location>
        <begin position="220"/>
        <end position="243"/>
    </location>
</feature>
<organism evidence="6 7">
    <name type="scientific">Cuscuta campestris</name>
    <dbReference type="NCBI Taxonomy" id="132261"/>
    <lineage>
        <taxon>Eukaryota</taxon>
        <taxon>Viridiplantae</taxon>
        <taxon>Streptophyta</taxon>
        <taxon>Embryophyta</taxon>
        <taxon>Tracheophyta</taxon>
        <taxon>Spermatophyta</taxon>
        <taxon>Magnoliopsida</taxon>
        <taxon>eudicotyledons</taxon>
        <taxon>Gunneridae</taxon>
        <taxon>Pentapetalae</taxon>
        <taxon>asterids</taxon>
        <taxon>lamiids</taxon>
        <taxon>Solanales</taxon>
        <taxon>Convolvulaceae</taxon>
        <taxon>Cuscuteae</taxon>
        <taxon>Cuscuta</taxon>
        <taxon>Cuscuta subgen. Grammica</taxon>
        <taxon>Cuscuta sect. Cleistogrammica</taxon>
    </lineage>
</organism>
<feature type="domain" description="DUF4005" evidence="5">
    <location>
        <begin position="291"/>
        <end position="369"/>
    </location>
</feature>
<dbReference type="Pfam" id="PF13178">
    <property type="entry name" value="DUF4005"/>
    <property type="match status" value="1"/>
</dbReference>
<dbReference type="GO" id="GO:0005516">
    <property type="term" value="F:calmodulin binding"/>
    <property type="evidence" value="ECO:0007669"/>
    <property type="project" value="UniProtKB-KW"/>
</dbReference>
<sequence>MGKTGRWIKHFLTGKKDKERVGRAGDEIPATPVSAGHPKEKKRWSFRRSSATAPPPAAGERQHRDLVGAAAETSIRTALPPNRKEEFPEPDPGRQKMQELAAAAATVVAAAKAAVAVIQLTSGGGGGGGRAHPAEEAAAIVIQSVFRGYLARKALNALKGLVKLQALIRGHLVRKQAAATLRCMEALITAQARARAQRLRMAGDQETGRHNDQRLLLSLHGKSSHDNKSRHPPYQDHEREEGRRVDEAIMKIMEMDLMGIGSRKKQEAQHVSPAPSAMTDQSPRVCSSHFEDYSYSTPQSSPHCQSKPTTPIPYAADSLYHEYPFYPSYMANTESSRAKARSHSAPKQRPTDSFDRQPSRRRPSIEGRNLPRAVRMQRSASQVGSAAQNNYPWSIKLDRSNVSVKDSECGSTCSVLTTNTMYSRHVVGFEVQGYRY</sequence>
<accession>A0A484KQ63</accession>
<feature type="region of interest" description="Disordered" evidence="4">
    <location>
        <begin position="1"/>
        <end position="69"/>
    </location>
</feature>
<dbReference type="PANTHER" id="PTHR32295">
    <property type="entry name" value="IQ-DOMAIN 5-RELATED"/>
    <property type="match status" value="1"/>
</dbReference>
<protein>
    <recommendedName>
        <fullName evidence="5">DUF4005 domain-containing protein</fullName>
    </recommendedName>
</protein>
<evidence type="ECO:0000313" key="7">
    <source>
        <dbReference type="Proteomes" id="UP000595140"/>
    </source>
</evidence>
<name>A0A484KQ63_9ASTE</name>
<evidence type="ECO:0000256" key="1">
    <source>
        <dbReference type="ARBA" id="ARBA00022860"/>
    </source>
</evidence>
<evidence type="ECO:0000256" key="4">
    <source>
        <dbReference type="SAM" id="MobiDB-lite"/>
    </source>
</evidence>
<dbReference type="Proteomes" id="UP000595140">
    <property type="component" value="Unassembled WGS sequence"/>
</dbReference>
<dbReference type="AlphaFoldDB" id="A0A484KQ63"/>
<comment type="similarity">
    <text evidence="2">Belongs to the IQD family.</text>
</comment>
<feature type="compositionally biased region" description="Polar residues" evidence="4">
    <location>
        <begin position="378"/>
        <end position="387"/>
    </location>
</feature>
<feature type="compositionally biased region" description="Basic residues" evidence="4">
    <location>
        <begin position="1"/>
        <end position="13"/>
    </location>
</feature>
<dbReference type="Gene3D" id="1.20.5.190">
    <property type="match status" value="1"/>
</dbReference>
<dbReference type="PANTHER" id="PTHR32295:SF45">
    <property type="entry name" value="PROTEIN IQ-DOMAIN 19"/>
    <property type="match status" value="1"/>
</dbReference>
<feature type="compositionally biased region" description="Basic and acidic residues" evidence="4">
    <location>
        <begin position="349"/>
        <end position="358"/>
    </location>
</feature>
<dbReference type="SMART" id="SM00015">
    <property type="entry name" value="IQ"/>
    <property type="match status" value="2"/>
</dbReference>
<proteinExistence type="inferred from homology"/>
<feature type="compositionally biased region" description="Basic and acidic residues" evidence="4">
    <location>
        <begin position="223"/>
        <end position="243"/>
    </location>
</feature>
<feature type="region of interest" description="Disordered" evidence="4">
    <location>
        <begin position="263"/>
        <end position="285"/>
    </location>
</feature>
<dbReference type="InterPro" id="IPR025064">
    <property type="entry name" value="DUF4005"/>
</dbReference>
<feature type="compositionally biased region" description="Basic and acidic residues" evidence="4">
    <location>
        <begin position="14"/>
        <end position="26"/>
    </location>
</feature>
<evidence type="ECO:0000256" key="3">
    <source>
        <dbReference type="ARBA" id="ARBA00024378"/>
    </source>
</evidence>
<gene>
    <name evidence="6" type="ORF">CCAM_LOCUS7063</name>
</gene>
<evidence type="ECO:0000313" key="6">
    <source>
        <dbReference type="EMBL" id="VFQ65287.1"/>
    </source>
</evidence>
<reference evidence="6 7" key="1">
    <citation type="submission" date="2018-04" db="EMBL/GenBank/DDBJ databases">
        <authorList>
            <person name="Vogel A."/>
        </authorList>
    </citation>
    <scope>NUCLEOTIDE SEQUENCE [LARGE SCALE GENOMIC DNA]</scope>
</reference>
<dbReference type="EMBL" id="OOIL02000450">
    <property type="protein sequence ID" value="VFQ65287.1"/>
    <property type="molecule type" value="Genomic_DNA"/>
</dbReference>
<dbReference type="PROSITE" id="PS50096">
    <property type="entry name" value="IQ"/>
    <property type="match status" value="2"/>
</dbReference>
<dbReference type="Pfam" id="PF00612">
    <property type="entry name" value="IQ"/>
    <property type="match status" value="2"/>
</dbReference>
<keyword evidence="1" id="KW-0112">Calmodulin-binding</keyword>
<evidence type="ECO:0000259" key="5">
    <source>
        <dbReference type="Pfam" id="PF13178"/>
    </source>
</evidence>
<feature type="compositionally biased region" description="Basic and acidic residues" evidence="4">
    <location>
        <begin position="82"/>
        <end position="94"/>
    </location>
</feature>
<dbReference type="InterPro" id="IPR000048">
    <property type="entry name" value="IQ_motif_EF-hand-BS"/>
</dbReference>
<evidence type="ECO:0000256" key="2">
    <source>
        <dbReference type="ARBA" id="ARBA00024341"/>
    </source>
</evidence>
<keyword evidence="7" id="KW-1185">Reference proteome</keyword>
<comment type="subunit">
    <text evidence="3">Binds to multiple calmodulin (CaM) in the presence of Ca(2+) and CaM-like proteins.</text>
</comment>
<dbReference type="OrthoDB" id="685302at2759"/>
<feature type="region of interest" description="Disordered" evidence="4">
    <location>
        <begin position="75"/>
        <end position="94"/>
    </location>
</feature>